<dbReference type="InterPro" id="IPR014721">
    <property type="entry name" value="Ribsml_uS5_D2-typ_fold_subgr"/>
</dbReference>
<organism evidence="6">
    <name type="scientific">marine sediment metagenome</name>
    <dbReference type="NCBI Taxonomy" id="412755"/>
    <lineage>
        <taxon>unclassified sequences</taxon>
        <taxon>metagenomes</taxon>
        <taxon>ecological metagenomes</taxon>
    </lineage>
</organism>
<reference evidence="6" key="1">
    <citation type="journal article" date="2014" name="Front. Microbiol.">
        <title>High frequency of phylogenetically diverse reductive dehalogenase-homologous genes in deep subseafloor sedimentary metagenomes.</title>
        <authorList>
            <person name="Kawai M."/>
            <person name="Futagami T."/>
            <person name="Toyoda A."/>
            <person name="Takaki Y."/>
            <person name="Nishi S."/>
            <person name="Hori S."/>
            <person name="Arai W."/>
            <person name="Tsubouchi T."/>
            <person name="Morono Y."/>
            <person name="Uchiyama I."/>
            <person name="Ito T."/>
            <person name="Fujiyama A."/>
            <person name="Inagaki F."/>
            <person name="Takami H."/>
        </authorList>
    </citation>
    <scope>NUCLEOTIDE SEQUENCE</scope>
    <source>
        <strain evidence="6">Expedition CK06-06</strain>
    </source>
</reference>
<keyword evidence="2" id="KW-0547">Nucleotide-binding</keyword>
<name>X1ND58_9ZZZZ</name>
<proteinExistence type="predicted"/>
<dbReference type="AlphaFoldDB" id="X1ND58"/>
<dbReference type="InterPro" id="IPR006204">
    <property type="entry name" value="GHMP_kinase_N_dom"/>
</dbReference>
<dbReference type="GO" id="GO:0016114">
    <property type="term" value="P:terpenoid biosynthetic process"/>
    <property type="evidence" value="ECO:0007669"/>
    <property type="project" value="InterPro"/>
</dbReference>
<keyword evidence="1" id="KW-0808">Transferase</keyword>
<evidence type="ECO:0000256" key="3">
    <source>
        <dbReference type="ARBA" id="ARBA00022777"/>
    </source>
</evidence>
<dbReference type="EMBL" id="BARV01025175">
    <property type="protein sequence ID" value="GAI41543.1"/>
    <property type="molecule type" value="Genomic_DNA"/>
</dbReference>
<dbReference type="Gene3D" id="3.30.230.10">
    <property type="match status" value="1"/>
</dbReference>
<dbReference type="GO" id="GO:0005524">
    <property type="term" value="F:ATP binding"/>
    <property type="evidence" value="ECO:0007669"/>
    <property type="project" value="UniProtKB-KW"/>
</dbReference>
<dbReference type="InterPro" id="IPR004424">
    <property type="entry name" value="IspE"/>
</dbReference>
<feature type="domain" description="GHMP kinase N-terminal" evidence="5">
    <location>
        <begin position="63"/>
        <end position="140"/>
    </location>
</feature>
<evidence type="ECO:0000256" key="1">
    <source>
        <dbReference type="ARBA" id="ARBA00022679"/>
    </source>
</evidence>
<dbReference type="GO" id="GO:0050515">
    <property type="term" value="F:4-(cytidine 5'-diphospho)-2-C-methyl-D-erythritol kinase activity"/>
    <property type="evidence" value="ECO:0007669"/>
    <property type="project" value="InterPro"/>
</dbReference>
<dbReference type="InterPro" id="IPR020568">
    <property type="entry name" value="Ribosomal_Su5_D2-typ_SF"/>
</dbReference>
<keyword evidence="4" id="KW-0067">ATP-binding</keyword>
<comment type="caution">
    <text evidence="6">The sequence shown here is derived from an EMBL/GenBank/DDBJ whole genome shotgun (WGS) entry which is preliminary data.</text>
</comment>
<dbReference type="NCBIfam" id="TIGR00154">
    <property type="entry name" value="ispE"/>
    <property type="match status" value="1"/>
</dbReference>
<sequence length="173" mass="18708">MLTVKAPAKVNLTLEVLGKRPDGYHEIRSVIQTINLCDSLRFRLNDKLQFGSDNPDFVVEESLVSRAAALLRQTTGCSKGARIEIGKRIPLASGLGGDSSDAAAILRGLNKLWRLGLSSAELLELAPRLGSDVAFFLYGGMALVEGRGERVTPLPPLPHRWVVLLMPPVPGMP</sequence>
<dbReference type="PANTHER" id="PTHR43527">
    <property type="entry name" value="4-DIPHOSPHOCYTIDYL-2-C-METHYL-D-ERYTHRITOL KINASE, CHLOROPLASTIC"/>
    <property type="match status" value="1"/>
</dbReference>
<feature type="non-terminal residue" evidence="6">
    <location>
        <position position="173"/>
    </location>
</feature>
<protein>
    <recommendedName>
        <fullName evidence="5">GHMP kinase N-terminal domain-containing protein</fullName>
    </recommendedName>
</protein>
<evidence type="ECO:0000259" key="5">
    <source>
        <dbReference type="Pfam" id="PF00288"/>
    </source>
</evidence>
<accession>X1ND58</accession>
<gene>
    <name evidence="6" type="ORF">S06H3_40949</name>
</gene>
<dbReference type="Pfam" id="PF00288">
    <property type="entry name" value="GHMP_kinases_N"/>
    <property type="match status" value="1"/>
</dbReference>
<keyword evidence="3" id="KW-0418">Kinase</keyword>
<evidence type="ECO:0000256" key="4">
    <source>
        <dbReference type="ARBA" id="ARBA00022840"/>
    </source>
</evidence>
<evidence type="ECO:0000256" key="2">
    <source>
        <dbReference type="ARBA" id="ARBA00022741"/>
    </source>
</evidence>
<dbReference type="SUPFAM" id="SSF54211">
    <property type="entry name" value="Ribosomal protein S5 domain 2-like"/>
    <property type="match status" value="1"/>
</dbReference>
<dbReference type="PANTHER" id="PTHR43527:SF2">
    <property type="entry name" value="4-DIPHOSPHOCYTIDYL-2-C-METHYL-D-ERYTHRITOL KINASE, CHLOROPLASTIC"/>
    <property type="match status" value="1"/>
</dbReference>
<evidence type="ECO:0000313" key="6">
    <source>
        <dbReference type="EMBL" id="GAI41543.1"/>
    </source>
</evidence>